<keyword evidence="5 12" id="KW-0732">Signal</keyword>
<proteinExistence type="inferred from homology"/>
<keyword evidence="7" id="KW-0119">Carbohydrate metabolism</keyword>
<keyword evidence="10" id="KW-0624">Polysaccharide degradation</keyword>
<name>C5FP97_ARTOC</name>
<evidence type="ECO:0000256" key="12">
    <source>
        <dbReference type="SAM" id="SignalP"/>
    </source>
</evidence>
<sequence length="351" mass="37078">MKFLSSAILTLAVTGSVQASRHVHGHGHRHARHLEKREITQAAGSTVVVFVLDGQEISKDKACDGIKAGTLLWSDGGDHKDICSGAPQAPAPGPAGNQFYEAPPSQPAPPPPSETSPPKGHTESTPKNEEPKEPNEPEEPKEPEDPEDPELPDGEGADLEFPDGKIPCSEFPSKYGAISLDYLGLGGWSGIQFPEDVGSGYGNIRTAISGQGCEEGAMCSYACSAGKQKTQWPSRQGAKGESVGGLECRNGKLPLTNPTLSNKLCMSGVGGVYVKNHLSVSVAVCRTDYPGTEEESIPLDAKSGATSPLTCPKAEDYYTWKGMHTSAQYYVNPAGASTMVTSLLSTWVLAR</sequence>
<dbReference type="eggNOG" id="ENOG502QPVV">
    <property type="taxonomic scope" value="Eukaryota"/>
</dbReference>
<gene>
    <name evidence="13" type="ORF">MCYG_04232</name>
</gene>
<comment type="similarity">
    <text evidence="2">Belongs to the SUN family.</text>
</comment>
<organism evidence="13 14">
    <name type="scientific">Arthroderma otae (strain ATCC MYA-4605 / CBS 113480)</name>
    <name type="common">Microsporum canis</name>
    <dbReference type="NCBI Taxonomy" id="554155"/>
    <lineage>
        <taxon>Eukaryota</taxon>
        <taxon>Fungi</taxon>
        <taxon>Dikarya</taxon>
        <taxon>Ascomycota</taxon>
        <taxon>Pezizomycotina</taxon>
        <taxon>Eurotiomycetes</taxon>
        <taxon>Eurotiomycetidae</taxon>
        <taxon>Onygenales</taxon>
        <taxon>Arthrodermataceae</taxon>
        <taxon>Microsporum</taxon>
    </lineage>
</organism>
<dbReference type="OMA" id="CSYACQS"/>
<evidence type="ECO:0000256" key="4">
    <source>
        <dbReference type="ARBA" id="ARBA00022525"/>
    </source>
</evidence>
<keyword evidence="4" id="KW-0964">Secreted</keyword>
<feature type="signal peptide" evidence="12">
    <location>
        <begin position="1"/>
        <end position="19"/>
    </location>
</feature>
<feature type="chain" id="PRO_5002951565" evidence="12">
    <location>
        <begin position="20"/>
        <end position="351"/>
    </location>
</feature>
<evidence type="ECO:0000256" key="11">
    <source>
        <dbReference type="SAM" id="MobiDB-lite"/>
    </source>
</evidence>
<keyword evidence="9" id="KW-0961">Cell wall biogenesis/degradation</keyword>
<dbReference type="OrthoDB" id="5339822at2759"/>
<dbReference type="GO" id="GO:0016798">
    <property type="term" value="F:hydrolase activity, acting on glycosyl bonds"/>
    <property type="evidence" value="ECO:0007669"/>
    <property type="project" value="UniProtKB-KW"/>
</dbReference>
<comment type="subcellular location">
    <subcellularLocation>
        <location evidence="1">Secreted</location>
        <location evidence="1">Cell wall</location>
    </subcellularLocation>
</comment>
<dbReference type="EMBL" id="DS995704">
    <property type="protein sequence ID" value="EEQ31413.1"/>
    <property type="molecule type" value="Genomic_DNA"/>
</dbReference>
<feature type="compositionally biased region" description="Acidic residues" evidence="11">
    <location>
        <begin position="141"/>
        <end position="161"/>
    </location>
</feature>
<accession>C5FP97</accession>
<dbReference type="RefSeq" id="XP_002846495.1">
    <property type="nucleotide sequence ID" value="XM_002846449.1"/>
</dbReference>
<evidence type="ECO:0000256" key="7">
    <source>
        <dbReference type="ARBA" id="ARBA00023277"/>
    </source>
</evidence>
<dbReference type="AlphaFoldDB" id="C5FP97"/>
<dbReference type="GO" id="GO:0000272">
    <property type="term" value="P:polysaccharide catabolic process"/>
    <property type="evidence" value="ECO:0007669"/>
    <property type="project" value="UniProtKB-KW"/>
</dbReference>
<keyword evidence="3" id="KW-0134">Cell wall</keyword>
<dbReference type="InterPro" id="IPR005556">
    <property type="entry name" value="SUN"/>
</dbReference>
<dbReference type="GO" id="GO:0031505">
    <property type="term" value="P:fungal-type cell wall organization"/>
    <property type="evidence" value="ECO:0007669"/>
    <property type="project" value="TreeGrafter"/>
</dbReference>
<evidence type="ECO:0000256" key="2">
    <source>
        <dbReference type="ARBA" id="ARBA00010579"/>
    </source>
</evidence>
<reference evidence="14" key="1">
    <citation type="journal article" date="2012" name="MBio">
        <title>Comparative genome analysis of Trichophyton rubrum and related dermatophytes reveals candidate genes involved in infection.</title>
        <authorList>
            <person name="Martinez D.A."/>
            <person name="Oliver B.G."/>
            <person name="Graeser Y."/>
            <person name="Goldberg J.M."/>
            <person name="Li W."/>
            <person name="Martinez-Rossi N.M."/>
            <person name="Monod M."/>
            <person name="Shelest E."/>
            <person name="Barton R.C."/>
            <person name="Birch E."/>
            <person name="Brakhage A.A."/>
            <person name="Chen Z."/>
            <person name="Gurr S.J."/>
            <person name="Heiman D."/>
            <person name="Heitman J."/>
            <person name="Kosti I."/>
            <person name="Rossi A."/>
            <person name="Saif S."/>
            <person name="Samalova M."/>
            <person name="Saunders C.W."/>
            <person name="Shea T."/>
            <person name="Summerbell R.C."/>
            <person name="Xu J."/>
            <person name="Young S."/>
            <person name="Zeng Q."/>
            <person name="Birren B.W."/>
            <person name="Cuomo C.A."/>
            <person name="White T.C."/>
        </authorList>
    </citation>
    <scope>NUCLEOTIDE SEQUENCE [LARGE SCALE GENOMIC DNA]</scope>
    <source>
        <strain evidence="14">ATCC MYA-4605 / CBS 113480</strain>
    </source>
</reference>
<dbReference type="Pfam" id="PF03856">
    <property type="entry name" value="SUN"/>
    <property type="match status" value="1"/>
</dbReference>
<evidence type="ECO:0000256" key="5">
    <source>
        <dbReference type="ARBA" id="ARBA00022729"/>
    </source>
</evidence>
<feature type="region of interest" description="Disordered" evidence="11">
    <location>
        <begin position="82"/>
        <end position="166"/>
    </location>
</feature>
<evidence type="ECO:0000256" key="10">
    <source>
        <dbReference type="ARBA" id="ARBA00023326"/>
    </source>
</evidence>
<evidence type="ECO:0000256" key="6">
    <source>
        <dbReference type="ARBA" id="ARBA00022801"/>
    </source>
</evidence>
<keyword evidence="14" id="KW-1185">Reference proteome</keyword>
<dbReference type="VEuPathDB" id="FungiDB:MCYG_04232"/>
<evidence type="ECO:0000256" key="8">
    <source>
        <dbReference type="ARBA" id="ARBA00023295"/>
    </source>
</evidence>
<evidence type="ECO:0000313" key="13">
    <source>
        <dbReference type="EMBL" id="EEQ31413.1"/>
    </source>
</evidence>
<dbReference type="GeneID" id="9224565"/>
<dbReference type="Proteomes" id="UP000002035">
    <property type="component" value="Unassembled WGS sequence"/>
</dbReference>
<dbReference type="HOGENOM" id="CLU_033459_1_0_1"/>
<dbReference type="PANTHER" id="PTHR31316:SF0">
    <property type="entry name" value="SECRETED BETA-GLUCOSIDASE SIM1-RELATED"/>
    <property type="match status" value="1"/>
</dbReference>
<keyword evidence="6" id="KW-0378">Hydrolase</keyword>
<dbReference type="InterPro" id="IPR051526">
    <property type="entry name" value="Beta-Glucosidase_SUN"/>
</dbReference>
<dbReference type="PANTHER" id="PTHR31316">
    <property type="entry name" value="BETA-GLUCOSIDASE-LIKE PROTEIN NCA3, MITOCHONDRIAL-RELATED"/>
    <property type="match status" value="1"/>
</dbReference>
<dbReference type="GO" id="GO:0009986">
    <property type="term" value="C:cell surface"/>
    <property type="evidence" value="ECO:0007669"/>
    <property type="project" value="TreeGrafter"/>
</dbReference>
<feature type="compositionally biased region" description="Pro residues" evidence="11">
    <location>
        <begin position="104"/>
        <end position="115"/>
    </location>
</feature>
<evidence type="ECO:0000256" key="3">
    <source>
        <dbReference type="ARBA" id="ARBA00022512"/>
    </source>
</evidence>
<dbReference type="STRING" id="554155.C5FP97"/>
<protein>
    <submittedName>
        <fullName evidence="13">Cell wall synthesis protein</fullName>
    </submittedName>
</protein>
<evidence type="ECO:0000313" key="14">
    <source>
        <dbReference type="Proteomes" id="UP000002035"/>
    </source>
</evidence>
<evidence type="ECO:0000256" key="9">
    <source>
        <dbReference type="ARBA" id="ARBA00023316"/>
    </source>
</evidence>
<keyword evidence="8" id="KW-0326">Glycosidase</keyword>
<evidence type="ECO:0000256" key="1">
    <source>
        <dbReference type="ARBA" id="ARBA00004191"/>
    </source>
</evidence>
<dbReference type="GO" id="GO:0009277">
    <property type="term" value="C:fungal-type cell wall"/>
    <property type="evidence" value="ECO:0007669"/>
    <property type="project" value="TreeGrafter"/>
</dbReference>
<feature type="compositionally biased region" description="Basic and acidic residues" evidence="11">
    <location>
        <begin position="120"/>
        <end position="140"/>
    </location>
</feature>